<reference evidence="1" key="1">
    <citation type="submission" date="2021-06" db="EMBL/GenBank/DDBJ databases">
        <authorList>
            <person name="Kallberg Y."/>
            <person name="Tangrot J."/>
            <person name="Rosling A."/>
        </authorList>
    </citation>
    <scope>NUCLEOTIDE SEQUENCE</scope>
    <source>
        <strain evidence="1">28 12/20/2015</strain>
    </source>
</reference>
<sequence length="40" mass="4347">MGVLSLSRRKKQVDGVEQNQNAESSNEIQSLESASAVIDK</sequence>
<accession>A0ACA9PC50</accession>
<feature type="non-terminal residue" evidence="1">
    <location>
        <position position="40"/>
    </location>
</feature>
<proteinExistence type="predicted"/>
<dbReference type="Proteomes" id="UP000789366">
    <property type="component" value="Unassembled WGS sequence"/>
</dbReference>
<name>A0ACA9PC50_9GLOM</name>
<comment type="caution">
    <text evidence="1">The sequence shown here is derived from an EMBL/GenBank/DDBJ whole genome shotgun (WGS) entry which is preliminary data.</text>
</comment>
<organism evidence="1 2">
    <name type="scientific">Cetraspora pellucida</name>
    <dbReference type="NCBI Taxonomy" id="1433469"/>
    <lineage>
        <taxon>Eukaryota</taxon>
        <taxon>Fungi</taxon>
        <taxon>Fungi incertae sedis</taxon>
        <taxon>Mucoromycota</taxon>
        <taxon>Glomeromycotina</taxon>
        <taxon>Glomeromycetes</taxon>
        <taxon>Diversisporales</taxon>
        <taxon>Gigasporaceae</taxon>
        <taxon>Cetraspora</taxon>
    </lineage>
</organism>
<evidence type="ECO:0000313" key="2">
    <source>
        <dbReference type="Proteomes" id="UP000789366"/>
    </source>
</evidence>
<gene>
    <name evidence="1" type="ORF">SPELUC_LOCUS10824</name>
</gene>
<keyword evidence="2" id="KW-1185">Reference proteome</keyword>
<dbReference type="EMBL" id="CAJVPW010021196">
    <property type="protein sequence ID" value="CAG8692367.1"/>
    <property type="molecule type" value="Genomic_DNA"/>
</dbReference>
<protein>
    <submittedName>
        <fullName evidence="1">16793_t:CDS:1</fullName>
    </submittedName>
</protein>
<evidence type="ECO:0000313" key="1">
    <source>
        <dbReference type="EMBL" id="CAG8692367.1"/>
    </source>
</evidence>